<reference evidence="2 3" key="1">
    <citation type="submission" date="2015-10" db="EMBL/GenBank/DDBJ databases">
        <title>Full genome of DAOMC 229536 Phialocephala scopiformis, a fungal endophyte of spruce producing the potent anti-insectan compound rugulosin.</title>
        <authorList>
            <consortium name="DOE Joint Genome Institute"/>
            <person name="Walker A.K."/>
            <person name="Frasz S.L."/>
            <person name="Seifert K.A."/>
            <person name="Miller J.D."/>
            <person name="Mondo S.J."/>
            <person name="Labutti K."/>
            <person name="Lipzen A."/>
            <person name="Dockter R."/>
            <person name="Kennedy M."/>
            <person name="Grigoriev I.V."/>
            <person name="Spatafora J.W."/>
        </authorList>
    </citation>
    <scope>NUCLEOTIDE SEQUENCE [LARGE SCALE GENOMIC DNA]</scope>
    <source>
        <strain evidence="2 3">CBS 120377</strain>
    </source>
</reference>
<evidence type="ECO:0000313" key="2">
    <source>
        <dbReference type="EMBL" id="KUJ16540.1"/>
    </source>
</evidence>
<feature type="compositionally biased region" description="Polar residues" evidence="1">
    <location>
        <begin position="45"/>
        <end position="58"/>
    </location>
</feature>
<dbReference type="Proteomes" id="UP000070700">
    <property type="component" value="Unassembled WGS sequence"/>
</dbReference>
<dbReference type="RefSeq" id="XP_018070895.1">
    <property type="nucleotide sequence ID" value="XM_018215095.1"/>
</dbReference>
<dbReference type="Pfam" id="PF11709">
    <property type="entry name" value="Mit_ribos_Mrp51"/>
    <property type="match status" value="1"/>
</dbReference>
<dbReference type="OrthoDB" id="3913595at2759"/>
<name>A0A194X8P8_MOLSC</name>
<feature type="region of interest" description="Disordered" evidence="1">
    <location>
        <begin position="45"/>
        <end position="67"/>
    </location>
</feature>
<dbReference type="STRING" id="149040.A0A194X8P8"/>
<dbReference type="InParanoid" id="A0A194X8P8"/>
<organism evidence="2 3">
    <name type="scientific">Mollisia scopiformis</name>
    <name type="common">Conifer needle endophyte fungus</name>
    <name type="synonym">Phialocephala scopiformis</name>
    <dbReference type="NCBI Taxonomy" id="149040"/>
    <lineage>
        <taxon>Eukaryota</taxon>
        <taxon>Fungi</taxon>
        <taxon>Dikarya</taxon>
        <taxon>Ascomycota</taxon>
        <taxon>Pezizomycotina</taxon>
        <taxon>Leotiomycetes</taxon>
        <taxon>Helotiales</taxon>
        <taxon>Mollisiaceae</taxon>
        <taxon>Mollisia</taxon>
    </lineage>
</organism>
<evidence type="ECO:0000313" key="3">
    <source>
        <dbReference type="Proteomes" id="UP000070700"/>
    </source>
</evidence>
<dbReference type="GO" id="GO:0003735">
    <property type="term" value="F:structural constituent of ribosome"/>
    <property type="evidence" value="ECO:0007669"/>
    <property type="project" value="TreeGrafter"/>
</dbReference>
<dbReference type="KEGG" id="psco:LY89DRAFT_685484"/>
<dbReference type="GO" id="GO:0005763">
    <property type="term" value="C:mitochondrial small ribosomal subunit"/>
    <property type="evidence" value="ECO:0007669"/>
    <property type="project" value="TreeGrafter"/>
</dbReference>
<dbReference type="AlphaFoldDB" id="A0A194X8P8"/>
<dbReference type="GeneID" id="28824821"/>
<dbReference type="EMBL" id="KQ947416">
    <property type="protein sequence ID" value="KUJ16540.1"/>
    <property type="molecule type" value="Genomic_DNA"/>
</dbReference>
<dbReference type="PANTHER" id="PTHR28058:SF1">
    <property type="entry name" value="SMALL RIBOSOMAL SUBUNIT PROTEIN BS1M"/>
    <property type="match status" value="1"/>
</dbReference>
<gene>
    <name evidence="2" type="ORF">LY89DRAFT_685484</name>
</gene>
<sequence length="509" mass="55129">MASSSASPGGALLRASRVFSIPPPLPRPMGELSVRAVFSSDTATLPHPTQLSITTPPSSRAKGDWGFKRPLPLRATTKTSTPFIRVEAIDTFEHITEFGSSADHAISLQKWQEMGVALTVPVNKNTGGFRHEERKSVFEDNMDSTVEPDIESSRREDVRWNFKGPWLAGMTEGDFNAYLTRQIRDKKSEFRKYLRKACAKSLTAEARRKAIGEEEPPAPTLVEDVTEQQMTEYVKTLRHDRTELYGLIRTFLDLPPAPSTVTGNMEEFLTDALSGKSKQGVTMEHVPESASPYAKTGPPKTHPSAGLSYGLTDAQAFNHPEFGPQKFKSPVKARVVLPKNASVGNFAPALGVGGFVTAVPEGTGGSFNPSNTKVYNNRSQISSIPGVNMIEPEKVGGSKVYVEPVHAQIDPSGKVVLNVHLADYEAIAVKEGTTNQINRSSIIAGGSTKPGWKPVAGLQEAAQAGSVFARTYGLTRDSVLSENAVAKRAREAEVAKDMASLLTEDEKPL</sequence>
<protein>
    <submittedName>
        <fullName evidence="2">Uncharacterized protein</fullName>
    </submittedName>
</protein>
<dbReference type="PANTHER" id="PTHR28058">
    <property type="entry name" value="37S RIBOSOMAL PROTEIN MRP51, MITOCHONDRIAL"/>
    <property type="match status" value="1"/>
</dbReference>
<proteinExistence type="predicted"/>
<keyword evidence="3" id="KW-1185">Reference proteome</keyword>
<accession>A0A194X8P8</accession>
<dbReference type="InterPro" id="IPR016712">
    <property type="entry name" value="Rbsml_bS1m-like"/>
</dbReference>
<evidence type="ECO:0000256" key="1">
    <source>
        <dbReference type="SAM" id="MobiDB-lite"/>
    </source>
</evidence>
<dbReference type="GO" id="GO:0070124">
    <property type="term" value="P:mitochondrial translational initiation"/>
    <property type="evidence" value="ECO:0007669"/>
    <property type="project" value="TreeGrafter"/>
</dbReference>